<dbReference type="InterPro" id="IPR001017">
    <property type="entry name" value="DH_E1"/>
</dbReference>
<dbReference type="Proteomes" id="UP000252731">
    <property type="component" value="Unassembled WGS sequence"/>
</dbReference>
<dbReference type="InterPro" id="IPR002197">
    <property type="entry name" value="HTH_Fis"/>
</dbReference>
<dbReference type="SUPFAM" id="SSF46689">
    <property type="entry name" value="Homeodomain-like"/>
    <property type="match status" value="1"/>
</dbReference>
<evidence type="ECO:0000313" key="5">
    <source>
        <dbReference type="EMBL" id="RBP96150.1"/>
    </source>
</evidence>
<gene>
    <name evidence="5" type="ORF">DFO70_102477</name>
</gene>
<comment type="cofactor">
    <cofactor evidence="1">
        <name>thiamine diphosphate</name>
        <dbReference type="ChEBI" id="CHEBI:58937"/>
    </cofactor>
</comment>
<name>A0A366K394_CYTFI</name>
<sequence length="82" mass="8997">MFAKRILPGFVHLYAVEEAVAVGVSAHLNDKDSITSTLADMVTVLQKAFMTRKLSMSGVTAAAKFLGIPRSSFYKRLKKFGM</sequence>
<evidence type="ECO:0000256" key="1">
    <source>
        <dbReference type="ARBA" id="ARBA00001964"/>
    </source>
</evidence>
<dbReference type="Gene3D" id="3.40.50.970">
    <property type="match status" value="1"/>
</dbReference>
<keyword evidence="2" id="KW-0786">Thiamine pyrophosphate</keyword>
<evidence type="ECO:0000313" key="6">
    <source>
        <dbReference type="Proteomes" id="UP000252731"/>
    </source>
</evidence>
<organism evidence="5 6">
    <name type="scientific">Cytobacillus firmus</name>
    <name type="common">Bacillus firmus</name>
    <dbReference type="NCBI Taxonomy" id="1399"/>
    <lineage>
        <taxon>Bacteria</taxon>
        <taxon>Bacillati</taxon>
        <taxon>Bacillota</taxon>
        <taxon>Bacilli</taxon>
        <taxon>Bacillales</taxon>
        <taxon>Bacillaceae</taxon>
        <taxon>Cytobacillus</taxon>
    </lineage>
</organism>
<dbReference type="AlphaFoldDB" id="A0A366K394"/>
<dbReference type="EMBL" id="QNSF01000002">
    <property type="protein sequence ID" value="RBP96150.1"/>
    <property type="molecule type" value="Genomic_DNA"/>
</dbReference>
<feature type="domain" description="DNA binding HTH" evidence="4">
    <location>
        <begin position="59"/>
        <end position="80"/>
    </location>
</feature>
<protein>
    <submittedName>
        <fullName evidence="5">Regulatory Fis family protein</fullName>
    </submittedName>
</protein>
<keyword evidence="6" id="KW-1185">Reference proteome</keyword>
<dbReference type="Pfam" id="PF02954">
    <property type="entry name" value="HTH_8"/>
    <property type="match status" value="1"/>
</dbReference>
<feature type="domain" description="Dehydrogenase E1 component" evidence="3">
    <location>
        <begin position="7"/>
        <end position="52"/>
    </location>
</feature>
<dbReference type="InterPro" id="IPR009057">
    <property type="entry name" value="Homeodomain-like_sf"/>
</dbReference>
<dbReference type="Pfam" id="PF00676">
    <property type="entry name" value="E1_dh"/>
    <property type="match status" value="1"/>
</dbReference>
<proteinExistence type="predicted"/>
<comment type="caution">
    <text evidence="5">The sequence shown here is derived from an EMBL/GenBank/DDBJ whole genome shotgun (WGS) entry which is preliminary data.</text>
</comment>
<evidence type="ECO:0000256" key="2">
    <source>
        <dbReference type="ARBA" id="ARBA00023052"/>
    </source>
</evidence>
<dbReference type="GO" id="GO:0043565">
    <property type="term" value="F:sequence-specific DNA binding"/>
    <property type="evidence" value="ECO:0007669"/>
    <property type="project" value="InterPro"/>
</dbReference>
<accession>A0A366K394</accession>
<evidence type="ECO:0000259" key="3">
    <source>
        <dbReference type="Pfam" id="PF00676"/>
    </source>
</evidence>
<reference evidence="5 6" key="1">
    <citation type="submission" date="2018-06" db="EMBL/GenBank/DDBJ databases">
        <title>Freshwater and sediment microbial communities from various areas in North America, analyzing microbe dynamics in response to fracking.</title>
        <authorList>
            <person name="Lamendella R."/>
        </authorList>
    </citation>
    <scope>NUCLEOTIDE SEQUENCE [LARGE SCALE GENOMIC DNA]</scope>
    <source>
        <strain evidence="5 6">14_TX</strain>
    </source>
</reference>
<dbReference type="GO" id="GO:0016624">
    <property type="term" value="F:oxidoreductase activity, acting on the aldehyde or oxo group of donors, disulfide as acceptor"/>
    <property type="evidence" value="ECO:0007669"/>
    <property type="project" value="InterPro"/>
</dbReference>
<evidence type="ECO:0000259" key="4">
    <source>
        <dbReference type="Pfam" id="PF02954"/>
    </source>
</evidence>